<dbReference type="Proteomes" id="UP000821598">
    <property type="component" value="Unassembled WGS sequence"/>
</dbReference>
<keyword evidence="3" id="KW-1003">Cell membrane</keyword>
<keyword evidence="6 7" id="KW-0472">Membrane</keyword>
<evidence type="ECO:0000256" key="1">
    <source>
        <dbReference type="ARBA" id="ARBA00004651"/>
    </source>
</evidence>
<organism evidence="8 9">
    <name type="scientific">Paraburkholderia youngii</name>
    <dbReference type="NCBI Taxonomy" id="2782701"/>
    <lineage>
        <taxon>Bacteria</taxon>
        <taxon>Pseudomonadati</taxon>
        <taxon>Pseudomonadota</taxon>
        <taxon>Betaproteobacteria</taxon>
        <taxon>Burkholderiales</taxon>
        <taxon>Burkholderiaceae</taxon>
        <taxon>Paraburkholderia</taxon>
    </lineage>
</organism>
<feature type="transmembrane region" description="Helical" evidence="7">
    <location>
        <begin position="78"/>
        <end position="111"/>
    </location>
</feature>
<dbReference type="PANTHER" id="PTHR30509:SF9">
    <property type="entry name" value="MULTIDRUG RESISTANCE PROTEIN MDTO"/>
    <property type="match status" value="1"/>
</dbReference>
<feature type="transmembrane region" description="Helical" evidence="7">
    <location>
        <begin position="443"/>
        <end position="468"/>
    </location>
</feature>
<reference evidence="8 9" key="1">
    <citation type="submission" date="2019-08" db="EMBL/GenBank/DDBJ databases">
        <title>Paraburkholderia simonii sp. nov. and P. youngii sp. nov. Brazilian and Mexican Mimosa-associated rhizobia.</title>
        <authorList>
            <person name="Mavima L."/>
            <person name="Beukes C.W."/>
            <person name="Palmer M."/>
            <person name="De Meyer S.E."/>
            <person name="James E.K."/>
            <person name="Maluk M."/>
            <person name="Avontuur J.R."/>
            <person name="Chan W.Y."/>
            <person name="Venter S.N."/>
            <person name="Steenkamp E.T."/>
        </authorList>
    </citation>
    <scope>NUCLEOTIDE SEQUENCE [LARGE SCALE GENOMIC DNA]</scope>
    <source>
        <strain evidence="8 9">JPY454</strain>
    </source>
</reference>
<evidence type="ECO:0000313" key="8">
    <source>
        <dbReference type="EMBL" id="NVI08224.1"/>
    </source>
</evidence>
<comment type="caution">
    <text evidence="8">The sequence shown here is derived from an EMBL/GenBank/DDBJ whole genome shotgun (WGS) entry which is preliminary data.</text>
</comment>
<feature type="transmembrane region" description="Helical" evidence="7">
    <location>
        <begin position="480"/>
        <end position="499"/>
    </location>
</feature>
<feature type="transmembrane region" description="Helical" evidence="7">
    <location>
        <begin position="505"/>
        <end position="530"/>
    </location>
</feature>
<evidence type="ECO:0000256" key="5">
    <source>
        <dbReference type="ARBA" id="ARBA00022989"/>
    </source>
</evidence>
<evidence type="ECO:0000256" key="7">
    <source>
        <dbReference type="SAM" id="Phobius"/>
    </source>
</evidence>
<protein>
    <submittedName>
        <fullName evidence="8">FUSC family protein</fullName>
    </submittedName>
</protein>
<dbReference type="InterPro" id="IPR006726">
    <property type="entry name" value="PHBA_efflux_AaeB/fusaric-R"/>
</dbReference>
<comment type="subcellular location">
    <subcellularLocation>
        <location evidence="1">Cell membrane</location>
        <topology evidence="1">Multi-pass membrane protein</topology>
    </subcellularLocation>
</comment>
<feature type="transmembrane region" description="Helical" evidence="7">
    <location>
        <begin position="149"/>
        <end position="168"/>
    </location>
</feature>
<keyword evidence="4 7" id="KW-0812">Transmembrane</keyword>
<feature type="transmembrane region" description="Helical" evidence="7">
    <location>
        <begin position="413"/>
        <end position="431"/>
    </location>
</feature>
<dbReference type="Pfam" id="PF04632">
    <property type="entry name" value="FUSC"/>
    <property type="match status" value="1"/>
</dbReference>
<sequence length="698" mass="74016">MQLFVSARAQLLRFWHHGRHQLPMADALRGGVICVVPAVLAVVLHMPLLCWSAIAAFWTCLADQPGRPGVERRCKGLLFGMAGALASACAIAAQALPVLPIAVVGVVVYAGACVRARGPASGLRGLLTATACAVSACFPAHGIDAATRYAAFYLAGSVWATVAGGTLWQTSAGKCAQQATLAYLHAMSSLVDRLGQAANGNRARLEQGRAELRPKLDAMTAAIANCWGEAPSACAQWIDDAEQAIALLAGLETLLAGGHDAARRDAASLLGPAYAQLALQIDASAVRLRNGPRASPGVVEQRLARVQQTLRGCEPAWLATHEPGEGLTWLRANVDLLERLAVLLARDLRVDATRAIAAGPRAAPHEAPRPGRLTARIVELVASNAYARYAARLSVAAMLAVTLARLSGMQQGYWLALTTMFILQPTLAQTVKVSGLRIGGTLLGAVLATALSFLIHDPLLLALVVLPVATGTLAARAVSYLSYILFLTSHFILVAHLGTPAGAPWALAVARAELSVAGVLVGFVVSLFAWPERDHHRLGSSAARALEGTAAYLDAVARRLAQPVARPGDTLRALRRRACLDIDTLEATIGATRFESLVVNQQAACASVLMQRLRTLVGALCPLEYVDALLDDTERARLAALAHKAHARLTRDTCTDELLHRRRDDSAPHASSCHAREIEREVTESACVAQLLRARLLR</sequence>
<evidence type="ECO:0000313" key="9">
    <source>
        <dbReference type="Proteomes" id="UP000821598"/>
    </source>
</evidence>
<name>A0ABX2NUT8_9BURK</name>
<accession>A0ABX2NUT8</accession>
<gene>
    <name evidence="8" type="ORF">FSB64_31640</name>
</gene>
<keyword evidence="2" id="KW-0813">Transport</keyword>
<keyword evidence="9" id="KW-1185">Reference proteome</keyword>
<dbReference type="EMBL" id="VOMC01000044">
    <property type="protein sequence ID" value="NVI08224.1"/>
    <property type="molecule type" value="Genomic_DNA"/>
</dbReference>
<evidence type="ECO:0000256" key="4">
    <source>
        <dbReference type="ARBA" id="ARBA00022692"/>
    </source>
</evidence>
<feature type="transmembrane region" description="Helical" evidence="7">
    <location>
        <begin position="123"/>
        <end position="143"/>
    </location>
</feature>
<evidence type="ECO:0000256" key="2">
    <source>
        <dbReference type="ARBA" id="ARBA00022448"/>
    </source>
</evidence>
<proteinExistence type="predicted"/>
<evidence type="ECO:0000256" key="3">
    <source>
        <dbReference type="ARBA" id="ARBA00022475"/>
    </source>
</evidence>
<dbReference type="RefSeq" id="WP_176368990.1">
    <property type="nucleotide sequence ID" value="NZ_VOMC01000044.1"/>
</dbReference>
<dbReference type="PANTHER" id="PTHR30509">
    <property type="entry name" value="P-HYDROXYBENZOIC ACID EFFLUX PUMP SUBUNIT-RELATED"/>
    <property type="match status" value="1"/>
</dbReference>
<keyword evidence="5 7" id="KW-1133">Transmembrane helix</keyword>
<evidence type="ECO:0000256" key="6">
    <source>
        <dbReference type="ARBA" id="ARBA00023136"/>
    </source>
</evidence>
<feature type="transmembrane region" description="Helical" evidence="7">
    <location>
        <begin position="32"/>
        <end position="58"/>
    </location>
</feature>